<keyword evidence="3" id="KW-0813">Transport</keyword>
<keyword evidence="3" id="KW-0407">Ion channel</keyword>
<organism evidence="5 6">
    <name type="scientific">Oedothorax gibbosus</name>
    <dbReference type="NCBI Taxonomy" id="931172"/>
    <lineage>
        <taxon>Eukaryota</taxon>
        <taxon>Metazoa</taxon>
        <taxon>Ecdysozoa</taxon>
        <taxon>Arthropoda</taxon>
        <taxon>Chelicerata</taxon>
        <taxon>Arachnida</taxon>
        <taxon>Araneae</taxon>
        <taxon>Araneomorphae</taxon>
        <taxon>Entelegynae</taxon>
        <taxon>Araneoidea</taxon>
        <taxon>Linyphiidae</taxon>
        <taxon>Erigoninae</taxon>
        <taxon>Oedothorax</taxon>
    </lineage>
</organism>
<dbReference type="InterPro" id="IPR006202">
    <property type="entry name" value="Neur_chan_lig-bd"/>
</dbReference>
<comment type="similarity">
    <text evidence="3">Belongs to the ligand-gated ion channel (TC 1.A.9) family.</text>
</comment>
<accession>A0AAV6VBJ9</accession>
<dbReference type="InterPro" id="IPR018000">
    <property type="entry name" value="Neurotransmitter_ion_chnl_CS"/>
</dbReference>
<gene>
    <name evidence="5" type="ORF">JTE90_028380</name>
</gene>
<dbReference type="InterPro" id="IPR036734">
    <property type="entry name" value="Neur_chan_lig-bd_sf"/>
</dbReference>
<evidence type="ECO:0000313" key="5">
    <source>
        <dbReference type="EMBL" id="KAG8194037.1"/>
    </source>
</evidence>
<keyword evidence="6" id="KW-1185">Reference proteome</keyword>
<reference evidence="5 6" key="1">
    <citation type="journal article" date="2022" name="Nat. Ecol. Evol.">
        <title>A masculinizing supergene underlies an exaggerated male reproductive morph in a spider.</title>
        <authorList>
            <person name="Hendrickx F."/>
            <person name="De Corte Z."/>
            <person name="Sonet G."/>
            <person name="Van Belleghem S.M."/>
            <person name="Kostlbacher S."/>
            <person name="Vangestel C."/>
        </authorList>
    </citation>
    <scope>NUCLEOTIDE SEQUENCE [LARGE SCALE GENOMIC DNA]</scope>
    <source>
        <strain evidence="5">W744_W776</strain>
    </source>
</reference>
<keyword evidence="2" id="KW-0472">Membrane</keyword>
<comment type="caution">
    <text evidence="5">The sequence shown here is derived from an EMBL/GenBank/DDBJ whole genome shotgun (WGS) entry which is preliminary data.</text>
</comment>
<comment type="subcellular location">
    <subcellularLocation>
        <location evidence="1">Membrane</location>
        <topology evidence="1">Multi-pass membrane protein</topology>
    </subcellularLocation>
</comment>
<dbReference type="Proteomes" id="UP000827092">
    <property type="component" value="Unassembled WGS sequence"/>
</dbReference>
<dbReference type="GO" id="GO:0016020">
    <property type="term" value="C:membrane"/>
    <property type="evidence" value="ECO:0007669"/>
    <property type="project" value="UniProtKB-SubCell"/>
</dbReference>
<dbReference type="PRINTS" id="PR00252">
    <property type="entry name" value="NRIONCHANNEL"/>
</dbReference>
<feature type="domain" description="Neurotransmitter-gated ion-channel ligand-binding" evidence="4">
    <location>
        <begin position="11"/>
        <end position="182"/>
    </location>
</feature>
<dbReference type="PANTHER" id="PTHR18945">
    <property type="entry name" value="NEUROTRANSMITTER GATED ION CHANNEL"/>
    <property type="match status" value="1"/>
</dbReference>
<sequence>MFCSQSKTIEKLCNSILPDDYEIYKAPSKNGNAIEVRVALQVMDIDEINEYSMDFRLHSFITAIWNDTRLKLDEYKGGGNSNSLYEKCRHYIWTPDLFFENAKKVDLFENTSPSTILKKRSDGAIVMTKRYSFKAGCEMNFENYPFDHQKCRFLLALMYSSDNIARLKWMGETSYKSEISSIIISRTVQPLQFSLQASYTYELTETWLEGEEYTA</sequence>
<dbReference type="PROSITE" id="PS00236">
    <property type="entry name" value="NEUROTR_ION_CHANNEL"/>
    <property type="match status" value="1"/>
</dbReference>
<evidence type="ECO:0000256" key="1">
    <source>
        <dbReference type="ARBA" id="ARBA00004141"/>
    </source>
</evidence>
<dbReference type="Gene3D" id="2.70.170.10">
    <property type="entry name" value="Neurotransmitter-gated ion-channel ligand-binding domain"/>
    <property type="match status" value="1"/>
</dbReference>
<name>A0AAV6VBJ9_9ARAC</name>
<evidence type="ECO:0000313" key="6">
    <source>
        <dbReference type="Proteomes" id="UP000827092"/>
    </source>
</evidence>
<protein>
    <recommendedName>
        <fullName evidence="4">Neurotransmitter-gated ion-channel ligand-binding domain-containing protein</fullName>
    </recommendedName>
</protein>
<dbReference type="GO" id="GO:0004888">
    <property type="term" value="F:transmembrane signaling receptor activity"/>
    <property type="evidence" value="ECO:0007669"/>
    <property type="project" value="InterPro"/>
</dbReference>
<dbReference type="InterPro" id="IPR006201">
    <property type="entry name" value="Neur_channel"/>
</dbReference>
<evidence type="ECO:0000256" key="2">
    <source>
        <dbReference type="ARBA" id="ARBA00023136"/>
    </source>
</evidence>
<evidence type="ECO:0000256" key="3">
    <source>
        <dbReference type="RuleBase" id="RU000687"/>
    </source>
</evidence>
<dbReference type="EMBL" id="JAFNEN010000110">
    <property type="protein sequence ID" value="KAG8194037.1"/>
    <property type="molecule type" value="Genomic_DNA"/>
</dbReference>
<evidence type="ECO:0000259" key="4">
    <source>
        <dbReference type="Pfam" id="PF02931"/>
    </source>
</evidence>
<dbReference type="SUPFAM" id="SSF63712">
    <property type="entry name" value="Nicotinic receptor ligand binding domain-like"/>
    <property type="match status" value="1"/>
</dbReference>
<dbReference type="AlphaFoldDB" id="A0AAV6VBJ9"/>
<dbReference type="Pfam" id="PF02931">
    <property type="entry name" value="Neur_chan_LBD"/>
    <property type="match status" value="1"/>
</dbReference>
<proteinExistence type="inferred from homology"/>
<dbReference type="GO" id="GO:0005230">
    <property type="term" value="F:extracellular ligand-gated monoatomic ion channel activity"/>
    <property type="evidence" value="ECO:0007669"/>
    <property type="project" value="InterPro"/>
</dbReference>
<keyword evidence="3" id="KW-0406">Ion transport</keyword>